<sequence length="200" mass="22051">MQSNNEEKQSQKKEKLKILDEIKAKVTGNKDKLGTDGALFELFTLIGSLGDIIGREFYVEYNGGSPQVIVSSSEFDEAPDKIKIGVASNEDGTMHLFNLGVRLDESIGQAGRFIRRVFGVSRDARRGGLIFGETGTRNVTLTTGTLWWGRTEYPITAVDTSSSGTFNIYYRDSPSGFLKTANQSQWDNLNYDDGTGTLNT</sequence>
<protein>
    <submittedName>
        <fullName evidence="1">Uncharacterized protein</fullName>
    </submittedName>
</protein>
<reference evidence="1" key="1">
    <citation type="journal article" date="2015" name="Nature">
        <title>Complex archaea that bridge the gap between prokaryotes and eukaryotes.</title>
        <authorList>
            <person name="Spang A."/>
            <person name="Saw J.H."/>
            <person name="Jorgensen S.L."/>
            <person name="Zaremba-Niedzwiedzka K."/>
            <person name="Martijn J."/>
            <person name="Lind A.E."/>
            <person name="van Eijk R."/>
            <person name="Schleper C."/>
            <person name="Guy L."/>
            <person name="Ettema T.J."/>
        </authorList>
    </citation>
    <scope>NUCLEOTIDE SEQUENCE</scope>
</reference>
<dbReference type="EMBL" id="LAZR01069469">
    <property type="protein sequence ID" value="KKK47650.1"/>
    <property type="molecule type" value="Genomic_DNA"/>
</dbReference>
<comment type="caution">
    <text evidence="1">The sequence shown here is derived from an EMBL/GenBank/DDBJ whole genome shotgun (WGS) entry which is preliminary data.</text>
</comment>
<evidence type="ECO:0000313" key="1">
    <source>
        <dbReference type="EMBL" id="KKK47650.1"/>
    </source>
</evidence>
<gene>
    <name evidence="1" type="ORF">LCGC14_3153080</name>
</gene>
<feature type="non-terminal residue" evidence="1">
    <location>
        <position position="200"/>
    </location>
</feature>
<accession>A0A0F8WHJ8</accession>
<name>A0A0F8WHJ8_9ZZZZ</name>
<dbReference type="AlphaFoldDB" id="A0A0F8WHJ8"/>
<proteinExistence type="predicted"/>
<organism evidence="1">
    <name type="scientific">marine sediment metagenome</name>
    <dbReference type="NCBI Taxonomy" id="412755"/>
    <lineage>
        <taxon>unclassified sequences</taxon>
        <taxon>metagenomes</taxon>
        <taxon>ecological metagenomes</taxon>
    </lineage>
</organism>